<dbReference type="AlphaFoldDB" id="A0ABD6C8Q9"/>
<dbReference type="Pfam" id="PF19279">
    <property type="entry name" value="YegS_C"/>
    <property type="match status" value="1"/>
</dbReference>
<proteinExistence type="predicted"/>
<dbReference type="InterPro" id="IPR005218">
    <property type="entry name" value="Diacylglycerol/lipid_kinase"/>
</dbReference>
<evidence type="ECO:0000256" key="10">
    <source>
        <dbReference type="ARBA" id="ARBA00023209"/>
    </source>
</evidence>
<comment type="cofactor">
    <cofactor evidence="1">
        <name>Mg(2+)</name>
        <dbReference type="ChEBI" id="CHEBI:18420"/>
    </cofactor>
</comment>
<feature type="compositionally biased region" description="Basic and acidic residues" evidence="12">
    <location>
        <begin position="1"/>
        <end position="13"/>
    </location>
</feature>
<dbReference type="InterPro" id="IPR001206">
    <property type="entry name" value="Diacylglycerol_kinase_cat_dom"/>
</dbReference>
<dbReference type="Gene3D" id="2.60.200.40">
    <property type="match status" value="1"/>
</dbReference>
<dbReference type="SMART" id="SM00046">
    <property type="entry name" value="DAGKc"/>
    <property type="match status" value="1"/>
</dbReference>
<dbReference type="NCBIfam" id="TIGR00147">
    <property type="entry name" value="YegS/Rv2252/BmrU family lipid kinase"/>
    <property type="match status" value="1"/>
</dbReference>
<evidence type="ECO:0000256" key="12">
    <source>
        <dbReference type="SAM" id="MobiDB-lite"/>
    </source>
</evidence>
<feature type="domain" description="DAGKc" evidence="13">
    <location>
        <begin position="19"/>
        <end position="146"/>
    </location>
</feature>
<evidence type="ECO:0000256" key="8">
    <source>
        <dbReference type="ARBA" id="ARBA00022842"/>
    </source>
</evidence>
<dbReference type="Gene3D" id="3.40.50.10330">
    <property type="entry name" value="Probable inorganic polyphosphate/atp-NAD kinase, domain 1"/>
    <property type="match status" value="1"/>
</dbReference>
<gene>
    <name evidence="14" type="ORF">ACFR9U_01580</name>
</gene>
<evidence type="ECO:0000256" key="9">
    <source>
        <dbReference type="ARBA" id="ARBA00023098"/>
    </source>
</evidence>
<organism evidence="14 15">
    <name type="scientific">Halorientalis brevis</name>
    <dbReference type="NCBI Taxonomy" id="1126241"/>
    <lineage>
        <taxon>Archaea</taxon>
        <taxon>Methanobacteriati</taxon>
        <taxon>Methanobacteriota</taxon>
        <taxon>Stenosarchaea group</taxon>
        <taxon>Halobacteria</taxon>
        <taxon>Halobacteriales</taxon>
        <taxon>Haloarculaceae</taxon>
        <taxon>Halorientalis</taxon>
    </lineage>
</organism>
<keyword evidence="9" id="KW-0443">Lipid metabolism</keyword>
<evidence type="ECO:0000256" key="7">
    <source>
        <dbReference type="ARBA" id="ARBA00022840"/>
    </source>
</evidence>
<evidence type="ECO:0000256" key="6">
    <source>
        <dbReference type="ARBA" id="ARBA00022777"/>
    </source>
</evidence>
<evidence type="ECO:0000256" key="5">
    <source>
        <dbReference type="ARBA" id="ARBA00022741"/>
    </source>
</evidence>
<dbReference type="EMBL" id="JBHUDJ010000001">
    <property type="protein sequence ID" value="MFD1585657.1"/>
    <property type="molecule type" value="Genomic_DNA"/>
</dbReference>
<evidence type="ECO:0000259" key="13">
    <source>
        <dbReference type="PROSITE" id="PS50146"/>
    </source>
</evidence>
<keyword evidence="11" id="KW-1208">Phospholipid metabolism</keyword>
<evidence type="ECO:0000256" key="3">
    <source>
        <dbReference type="ARBA" id="ARBA00022679"/>
    </source>
</evidence>
<keyword evidence="2" id="KW-0444">Lipid biosynthesis</keyword>
<keyword evidence="15" id="KW-1185">Reference proteome</keyword>
<dbReference type="SUPFAM" id="SSF111331">
    <property type="entry name" value="NAD kinase/diacylglycerol kinase-like"/>
    <property type="match status" value="1"/>
</dbReference>
<accession>A0ABD6C8Q9</accession>
<keyword evidence="6 14" id="KW-0418">Kinase</keyword>
<dbReference type="Pfam" id="PF00781">
    <property type="entry name" value="DAGK_cat"/>
    <property type="match status" value="1"/>
</dbReference>
<evidence type="ECO:0000313" key="14">
    <source>
        <dbReference type="EMBL" id="MFD1585657.1"/>
    </source>
</evidence>
<dbReference type="PANTHER" id="PTHR12358">
    <property type="entry name" value="SPHINGOSINE KINASE"/>
    <property type="match status" value="1"/>
</dbReference>
<protein>
    <submittedName>
        <fullName evidence="14">Diacylglycerol/lipid kinase family protein</fullName>
        <ecNumber evidence="14">2.7.1.-</ecNumber>
    </submittedName>
</protein>
<dbReference type="PANTHER" id="PTHR12358:SF106">
    <property type="entry name" value="LIPID KINASE YEGS"/>
    <property type="match status" value="1"/>
</dbReference>
<dbReference type="GO" id="GO:0046872">
    <property type="term" value="F:metal ion binding"/>
    <property type="evidence" value="ECO:0007669"/>
    <property type="project" value="UniProtKB-KW"/>
</dbReference>
<name>A0ABD6C8Q9_9EURY</name>
<keyword evidence="8" id="KW-0460">Magnesium</keyword>
<keyword evidence="4" id="KW-0479">Metal-binding</keyword>
<keyword evidence="10" id="KW-0594">Phospholipid biosynthesis</keyword>
<evidence type="ECO:0000313" key="15">
    <source>
        <dbReference type="Proteomes" id="UP001597119"/>
    </source>
</evidence>
<dbReference type="PROSITE" id="PS50146">
    <property type="entry name" value="DAGK"/>
    <property type="match status" value="1"/>
</dbReference>
<dbReference type="GO" id="GO:0008654">
    <property type="term" value="P:phospholipid biosynthetic process"/>
    <property type="evidence" value="ECO:0007669"/>
    <property type="project" value="UniProtKB-KW"/>
</dbReference>
<evidence type="ECO:0000256" key="2">
    <source>
        <dbReference type="ARBA" id="ARBA00022516"/>
    </source>
</evidence>
<dbReference type="RefSeq" id="WP_247377369.1">
    <property type="nucleotide sequence ID" value="NZ_JALLGV010000003.1"/>
</dbReference>
<dbReference type="InterPro" id="IPR050187">
    <property type="entry name" value="Lipid_Phosphate_FormReg"/>
</dbReference>
<reference evidence="14 15" key="1">
    <citation type="journal article" date="2019" name="Int. J. Syst. Evol. Microbiol.">
        <title>The Global Catalogue of Microorganisms (GCM) 10K type strain sequencing project: providing services to taxonomists for standard genome sequencing and annotation.</title>
        <authorList>
            <consortium name="The Broad Institute Genomics Platform"/>
            <consortium name="The Broad Institute Genome Sequencing Center for Infectious Disease"/>
            <person name="Wu L."/>
            <person name="Ma J."/>
        </authorList>
    </citation>
    <scope>NUCLEOTIDE SEQUENCE [LARGE SCALE GENOMIC DNA]</scope>
    <source>
        <strain evidence="14 15">CGMCC 1.12125</strain>
    </source>
</reference>
<sequence length="322" mass="33609">MTDGRSDLCDGRPDGGTAPDETRVLVLNPTSGTSAHVERIRTLAAQHGFTVQETEREGQAIELAAAAASDGASVVAAAGGDGTLNEVVRGLVAADALGDVVFGVIPAGTGNNFAGNVGIESVEHGFDVIEDGTERDIDLGFAGDRPFLNSCIGGLTAQASSETTSELKADLGVVAYVLTMFRTAVDFEGTRLRIETDETAERAWQGTAVLLLVGNGRRFPSRGQTQADVEDGLLDVAIIEKKPGSNLAGLARSTARERLLGADADHVTRVKTAGLTVRVLDDDPTTFSLDGEEVTARELAIEVSPASLRLRVGEGYEPHPEG</sequence>
<evidence type="ECO:0000256" key="11">
    <source>
        <dbReference type="ARBA" id="ARBA00023264"/>
    </source>
</evidence>
<dbReference type="EC" id="2.7.1.-" evidence="14"/>
<dbReference type="InterPro" id="IPR016064">
    <property type="entry name" value="NAD/diacylglycerol_kinase_sf"/>
</dbReference>
<feature type="region of interest" description="Disordered" evidence="12">
    <location>
        <begin position="1"/>
        <end position="22"/>
    </location>
</feature>
<dbReference type="Proteomes" id="UP001597119">
    <property type="component" value="Unassembled WGS sequence"/>
</dbReference>
<dbReference type="GO" id="GO:0005524">
    <property type="term" value="F:ATP binding"/>
    <property type="evidence" value="ECO:0007669"/>
    <property type="project" value="UniProtKB-KW"/>
</dbReference>
<evidence type="ECO:0000256" key="1">
    <source>
        <dbReference type="ARBA" id="ARBA00001946"/>
    </source>
</evidence>
<comment type="caution">
    <text evidence="14">The sequence shown here is derived from an EMBL/GenBank/DDBJ whole genome shotgun (WGS) entry which is preliminary data.</text>
</comment>
<keyword evidence="7" id="KW-0067">ATP-binding</keyword>
<keyword evidence="5" id="KW-0547">Nucleotide-binding</keyword>
<dbReference type="GO" id="GO:0016301">
    <property type="term" value="F:kinase activity"/>
    <property type="evidence" value="ECO:0007669"/>
    <property type="project" value="UniProtKB-KW"/>
</dbReference>
<keyword evidence="3 14" id="KW-0808">Transferase</keyword>
<evidence type="ECO:0000256" key="4">
    <source>
        <dbReference type="ARBA" id="ARBA00022723"/>
    </source>
</evidence>
<dbReference type="InterPro" id="IPR045540">
    <property type="entry name" value="YegS/DAGK_C"/>
</dbReference>
<dbReference type="InterPro" id="IPR017438">
    <property type="entry name" value="ATP-NAD_kinase_N"/>
</dbReference>